<sequence length="115" mass="12746">MHHALIIDDNMVISRAIQSRLEALGFVSFDLAWTQQQALAAAERHWPDLIVIGDDIETGCAVEAARRITDRHAVPVLMVTGDYGRARARLEKEEALVGPFLLNEIEAAVELANTR</sequence>
<dbReference type="Proteomes" id="UP000548867">
    <property type="component" value="Unassembled WGS sequence"/>
</dbReference>
<reference evidence="3 4" key="1">
    <citation type="submission" date="2020-08" db="EMBL/GenBank/DDBJ databases">
        <title>Genomic Encyclopedia of Type Strains, Phase IV (KMG-IV): sequencing the most valuable type-strain genomes for metagenomic binning, comparative biology and taxonomic classification.</title>
        <authorList>
            <person name="Goeker M."/>
        </authorList>
    </citation>
    <scope>NUCLEOTIDE SEQUENCE [LARGE SCALE GENOMIC DNA]</scope>
    <source>
        <strain evidence="3 4">DSM 27057</strain>
    </source>
</reference>
<dbReference type="GO" id="GO:0000160">
    <property type="term" value="P:phosphorelay signal transduction system"/>
    <property type="evidence" value="ECO:0007669"/>
    <property type="project" value="InterPro"/>
</dbReference>
<dbReference type="EMBL" id="JACIDX010000002">
    <property type="protein sequence ID" value="MBB3953764.1"/>
    <property type="molecule type" value="Genomic_DNA"/>
</dbReference>
<keyword evidence="4" id="KW-1185">Reference proteome</keyword>
<evidence type="ECO:0000313" key="3">
    <source>
        <dbReference type="EMBL" id="MBB3953764.1"/>
    </source>
</evidence>
<dbReference type="Pfam" id="PF00072">
    <property type="entry name" value="Response_reg"/>
    <property type="match status" value="1"/>
</dbReference>
<dbReference type="PROSITE" id="PS50110">
    <property type="entry name" value="RESPONSE_REGULATORY"/>
    <property type="match status" value="1"/>
</dbReference>
<feature type="domain" description="Response regulatory" evidence="2">
    <location>
        <begin position="3"/>
        <end position="113"/>
    </location>
</feature>
<comment type="caution">
    <text evidence="1">Lacks conserved residue(s) required for the propagation of feature annotation.</text>
</comment>
<evidence type="ECO:0000256" key="1">
    <source>
        <dbReference type="PROSITE-ProRule" id="PRU00169"/>
    </source>
</evidence>
<organism evidence="3 4">
    <name type="scientific">Novosphingobium sediminicola</name>
    <dbReference type="NCBI Taxonomy" id="563162"/>
    <lineage>
        <taxon>Bacteria</taxon>
        <taxon>Pseudomonadati</taxon>
        <taxon>Pseudomonadota</taxon>
        <taxon>Alphaproteobacteria</taxon>
        <taxon>Sphingomonadales</taxon>
        <taxon>Sphingomonadaceae</taxon>
        <taxon>Novosphingobium</taxon>
    </lineage>
</organism>
<proteinExistence type="predicted"/>
<dbReference type="RefSeq" id="WP_172342717.1">
    <property type="nucleotide sequence ID" value="NZ_JACIDX010000002.1"/>
</dbReference>
<keyword evidence="3" id="KW-0238">DNA-binding</keyword>
<dbReference type="InterPro" id="IPR001789">
    <property type="entry name" value="Sig_transdc_resp-reg_receiver"/>
</dbReference>
<evidence type="ECO:0000259" key="2">
    <source>
        <dbReference type="PROSITE" id="PS50110"/>
    </source>
</evidence>
<gene>
    <name evidence="3" type="ORF">GGR38_000691</name>
</gene>
<evidence type="ECO:0000313" key="4">
    <source>
        <dbReference type="Proteomes" id="UP000548867"/>
    </source>
</evidence>
<accession>A0A7W6CFH9</accession>
<dbReference type="GO" id="GO:0003677">
    <property type="term" value="F:DNA binding"/>
    <property type="evidence" value="ECO:0007669"/>
    <property type="project" value="UniProtKB-KW"/>
</dbReference>
<dbReference type="InterPro" id="IPR011006">
    <property type="entry name" value="CheY-like_superfamily"/>
</dbReference>
<protein>
    <submittedName>
        <fullName evidence="3">DNA-binding response OmpR family regulator</fullName>
    </submittedName>
</protein>
<dbReference type="AlphaFoldDB" id="A0A7W6CFH9"/>
<comment type="caution">
    <text evidence="3">The sequence shown here is derived from an EMBL/GenBank/DDBJ whole genome shotgun (WGS) entry which is preliminary data.</text>
</comment>
<name>A0A7W6CFH9_9SPHN</name>
<dbReference type="Gene3D" id="3.40.50.2300">
    <property type="match status" value="1"/>
</dbReference>
<dbReference type="SUPFAM" id="SSF52172">
    <property type="entry name" value="CheY-like"/>
    <property type="match status" value="1"/>
</dbReference>